<name>A0A401H3I5_9APHY</name>
<proteinExistence type="predicted"/>
<dbReference type="RefSeq" id="XP_027619887.1">
    <property type="nucleotide sequence ID" value="XM_027764086.1"/>
</dbReference>
<dbReference type="GeneID" id="38785891"/>
<evidence type="ECO:0000313" key="1">
    <source>
        <dbReference type="EMBL" id="GBE88974.1"/>
    </source>
</evidence>
<sequence>MSAGGESGSLGAISWLGLRDEERKDTPLLYLAEVEGPAVEGMENGDNARSDGTDVRTTQVGFAFG</sequence>
<dbReference type="AlphaFoldDB" id="A0A401H3I5"/>
<organism evidence="1 2">
    <name type="scientific">Sparassis crispa</name>
    <dbReference type="NCBI Taxonomy" id="139825"/>
    <lineage>
        <taxon>Eukaryota</taxon>
        <taxon>Fungi</taxon>
        <taxon>Dikarya</taxon>
        <taxon>Basidiomycota</taxon>
        <taxon>Agaricomycotina</taxon>
        <taxon>Agaricomycetes</taxon>
        <taxon>Polyporales</taxon>
        <taxon>Sparassidaceae</taxon>
        <taxon>Sparassis</taxon>
    </lineage>
</organism>
<protein>
    <submittedName>
        <fullName evidence="1">Uncharacterized protein</fullName>
    </submittedName>
</protein>
<dbReference type="EMBL" id="BFAD01000014">
    <property type="protein sequence ID" value="GBE88974.1"/>
    <property type="molecule type" value="Genomic_DNA"/>
</dbReference>
<gene>
    <name evidence="1" type="ORF">SCP_1403820</name>
</gene>
<accession>A0A401H3I5</accession>
<dbReference type="Proteomes" id="UP000287166">
    <property type="component" value="Unassembled WGS sequence"/>
</dbReference>
<keyword evidence="2" id="KW-1185">Reference proteome</keyword>
<dbReference type="InParanoid" id="A0A401H3I5"/>
<comment type="caution">
    <text evidence="1">The sequence shown here is derived from an EMBL/GenBank/DDBJ whole genome shotgun (WGS) entry which is preliminary data.</text>
</comment>
<evidence type="ECO:0000313" key="2">
    <source>
        <dbReference type="Proteomes" id="UP000287166"/>
    </source>
</evidence>
<reference evidence="1 2" key="1">
    <citation type="journal article" date="2018" name="Sci. Rep.">
        <title>Genome sequence of the cauliflower mushroom Sparassis crispa (Hanabiratake) and its association with beneficial usage.</title>
        <authorList>
            <person name="Kiyama R."/>
            <person name="Furutani Y."/>
            <person name="Kawaguchi K."/>
            <person name="Nakanishi T."/>
        </authorList>
    </citation>
    <scope>NUCLEOTIDE SEQUENCE [LARGE SCALE GENOMIC DNA]</scope>
</reference>